<name>A0A0F7FHF6_9CREN</name>
<organism evidence="1 2">
    <name type="scientific">Infirmifilum uzonense</name>
    <dbReference type="NCBI Taxonomy" id="1550241"/>
    <lineage>
        <taxon>Archaea</taxon>
        <taxon>Thermoproteota</taxon>
        <taxon>Thermoprotei</taxon>
        <taxon>Thermofilales</taxon>
        <taxon>Thermofilaceae</taxon>
        <taxon>Infirmifilum</taxon>
    </lineage>
</organism>
<evidence type="ECO:0000313" key="1">
    <source>
        <dbReference type="EMBL" id="AKG38157.1"/>
    </source>
</evidence>
<dbReference type="AlphaFoldDB" id="A0A0F7FHF6"/>
<accession>A0A0F7FHF6</accession>
<gene>
    <name evidence="1" type="ORF">MA03_01065</name>
</gene>
<dbReference type="RefSeq" id="WP_052883499.1">
    <property type="nucleotide sequence ID" value="NZ_CP009961.1"/>
</dbReference>
<reference evidence="1 2" key="1">
    <citation type="journal article" date="2015" name="Stand. Genomic Sci.">
        <title>Complete genome sequence of and proposal of Thermofilum uzonense sp. nov. a novel hyperthermophilic crenarchaeon and emended description of the genus Thermofilum.</title>
        <authorList>
            <person name="Toshchakov S.V."/>
            <person name="Korzhenkov A.A."/>
            <person name="Samarov N.I."/>
            <person name="Mazunin I.O."/>
            <person name="Mozhey O.I."/>
            <person name="Shmyr I.S."/>
            <person name="Derbikova K.S."/>
            <person name="Taranov E.A."/>
            <person name="Dominova I.N."/>
            <person name="Bonch-Osmolovskaya E.A."/>
            <person name="Patrushev M.V."/>
            <person name="Podosokorskaya O.A."/>
            <person name="Kublanov I.V."/>
        </authorList>
    </citation>
    <scope>NUCLEOTIDE SEQUENCE [LARGE SCALE GENOMIC DNA]</scope>
    <source>
        <strain evidence="1 2">1807-2</strain>
    </source>
</reference>
<evidence type="ECO:0000313" key="2">
    <source>
        <dbReference type="Proteomes" id="UP000067434"/>
    </source>
</evidence>
<dbReference type="OrthoDB" id="31028at2157"/>
<sequence>MEELVKSIDQILKMIDQSINEKKIPEAMRTYVEQLERNMRLFLDVAEISVQENTIQSPISPSSRGAMFNLRKAFYATLTRLAREQGVDRNRSLEEWRRVAGVLIEETRKRGIIEAPCKIVLTYTIVSDSKSKYISFKSARIFYFELEDIIKLDLTK</sequence>
<dbReference type="PATRIC" id="fig|1550241.5.peg.217"/>
<dbReference type="Proteomes" id="UP000067434">
    <property type="component" value="Chromosome"/>
</dbReference>
<keyword evidence="2" id="KW-1185">Reference proteome</keyword>
<dbReference type="HOGENOM" id="CLU_1682795_0_0_2"/>
<proteinExistence type="predicted"/>
<protein>
    <submittedName>
        <fullName evidence="1">Uncharacterized protein</fullName>
    </submittedName>
</protein>
<dbReference type="GeneID" id="25400778"/>
<dbReference type="KEGG" id="thf:MA03_01065"/>
<dbReference type="EMBL" id="CP009961">
    <property type="protein sequence ID" value="AKG38157.1"/>
    <property type="molecule type" value="Genomic_DNA"/>
</dbReference>